<dbReference type="GO" id="GO:0004519">
    <property type="term" value="F:endonuclease activity"/>
    <property type="evidence" value="ECO:0007669"/>
    <property type="project" value="UniProtKB-KW"/>
</dbReference>
<evidence type="ECO:0000256" key="2">
    <source>
        <dbReference type="ARBA" id="ARBA00022695"/>
    </source>
</evidence>
<keyword evidence="4" id="KW-0255">Endonuclease</keyword>
<keyword evidence="2" id="KW-0548">Nucleotidyltransferase</keyword>
<keyword evidence="9" id="KW-1185">Reference proteome</keyword>
<dbReference type="GO" id="GO:0003964">
    <property type="term" value="F:RNA-directed DNA polymerase activity"/>
    <property type="evidence" value="ECO:0007669"/>
    <property type="project" value="UniProtKB-KW"/>
</dbReference>
<organism evidence="8 9">
    <name type="scientific">Solanum verrucosum</name>
    <dbReference type="NCBI Taxonomy" id="315347"/>
    <lineage>
        <taxon>Eukaryota</taxon>
        <taxon>Viridiplantae</taxon>
        <taxon>Streptophyta</taxon>
        <taxon>Embryophyta</taxon>
        <taxon>Tracheophyta</taxon>
        <taxon>Spermatophyta</taxon>
        <taxon>Magnoliopsida</taxon>
        <taxon>eudicotyledons</taxon>
        <taxon>Gunneridae</taxon>
        <taxon>Pentapetalae</taxon>
        <taxon>asterids</taxon>
        <taxon>lamiids</taxon>
        <taxon>Solanales</taxon>
        <taxon>Solanaceae</taxon>
        <taxon>Solanoideae</taxon>
        <taxon>Solaneae</taxon>
        <taxon>Solanum</taxon>
    </lineage>
</organism>
<keyword evidence="3" id="KW-0540">Nuclease</keyword>
<dbReference type="GO" id="GO:0016787">
    <property type="term" value="F:hydrolase activity"/>
    <property type="evidence" value="ECO:0007669"/>
    <property type="project" value="UniProtKB-KW"/>
</dbReference>
<evidence type="ECO:0000259" key="7">
    <source>
        <dbReference type="Pfam" id="PF17917"/>
    </source>
</evidence>
<dbReference type="Proteomes" id="UP001234989">
    <property type="component" value="Chromosome 4"/>
</dbReference>
<name>A0AAF0QMU7_SOLVR</name>
<dbReference type="SUPFAM" id="SSF56672">
    <property type="entry name" value="DNA/RNA polymerases"/>
    <property type="match status" value="1"/>
</dbReference>
<keyword evidence="6" id="KW-0695">RNA-directed DNA polymerase</keyword>
<keyword evidence="1" id="KW-0808">Transferase</keyword>
<dbReference type="Pfam" id="PF17917">
    <property type="entry name" value="RT_RNaseH"/>
    <property type="match status" value="1"/>
</dbReference>
<dbReference type="EMBL" id="CP133615">
    <property type="protein sequence ID" value="WMV24075.1"/>
    <property type="molecule type" value="Genomic_DNA"/>
</dbReference>
<evidence type="ECO:0000256" key="4">
    <source>
        <dbReference type="ARBA" id="ARBA00022759"/>
    </source>
</evidence>
<feature type="non-terminal residue" evidence="8">
    <location>
        <position position="56"/>
    </location>
</feature>
<sequence length="56" mass="6687">MQHRKVLAYASRQLKTHEKNYCTHDLESAAILFTLKIWRHYLYGVHVDVFTDHTSL</sequence>
<protein>
    <recommendedName>
        <fullName evidence="7">Reverse transcriptase RNase H-like domain-containing protein</fullName>
    </recommendedName>
</protein>
<reference evidence="8" key="1">
    <citation type="submission" date="2023-08" db="EMBL/GenBank/DDBJ databases">
        <title>A de novo genome assembly of Solanum verrucosum Schlechtendal, a Mexican diploid species geographically isolated from the other diploid A-genome species in potato relatives.</title>
        <authorList>
            <person name="Hosaka K."/>
        </authorList>
    </citation>
    <scope>NUCLEOTIDE SEQUENCE</scope>
    <source>
        <tissue evidence="8">Young leaves</tissue>
    </source>
</reference>
<dbReference type="AlphaFoldDB" id="A0AAF0QMU7"/>
<dbReference type="InterPro" id="IPR043502">
    <property type="entry name" value="DNA/RNA_pol_sf"/>
</dbReference>
<evidence type="ECO:0000256" key="6">
    <source>
        <dbReference type="ARBA" id="ARBA00022918"/>
    </source>
</evidence>
<evidence type="ECO:0000256" key="5">
    <source>
        <dbReference type="ARBA" id="ARBA00022801"/>
    </source>
</evidence>
<accession>A0AAF0QMU7</accession>
<dbReference type="PANTHER" id="PTHR34072">
    <property type="entry name" value="ENZYMATIC POLYPROTEIN-RELATED"/>
    <property type="match status" value="1"/>
</dbReference>
<keyword evidence="5" id="KW-0378">Hydrolase</keyword>
<dbReference type="InterPro" id="IPR041373">
    <property type="entry name" value="RT_RNaseH"/>
</dbReference>
<feature type="domain" description="Reverse transcriptase RNase H-like" evidence="7">
    <location>
        <begin position="3"/>
        <end position="56"/>
    </location>
</feature>
<gene>
    <name evidence="8" type="ORF">MTR67_017460</name>
</gene>
<evidence type="ECO:0000256" key="3">
    <source>
        <dbReference type="ARBA" id="ARBA00022722"/>
    </source>
</evidence>
<dbReference type="PANTHER" id="PTHR34072:SF52">
    <property type="entry name" value="RIBONUCLEASE H"/>
    <property type="match status" value="1"/>
</dbReference>
<proteinExistence type="predicted"/>
<evidence type="ECO:0000313" key="9">
    <source>
        <dbReference type="Proteomes" id="UP001234989"/>
    </source>
</evidence>
<evidence type="ECO:0000256" key="1">
    <source>
        <dbReference type="ARBA" id="ARBA00022679"/>
    </source>
</evidence>
<evidence type="ECO:0000313" key="8">
    <source>
        <dbReference type="EMBL" id="WMV24075.1"/>
    </source>
</evidence>